<dbReference type="Proteomes" id="UP001159405">
    <property type="component" value="Unassembled WGS sequence"/>
</dbReference>
<feature type="non-terminal residue" evidence="2">
    <location>
        <position position="419"/>
    </location>
</feature>
<evidence type="ECO:0000256" key="1">
    <source>
        <dbReference type="SAM" id="Coils"/>
    </source>
</evidence>
<dbReference type="EMBL" id="CALNXK010000404">
    <property type="protein sequence ID" value="CAH3184912.1"/>
    <property type="molecule type" value="Genomic_DNA"/>
</dbReference>
<comment type="caution">
    <text evidence="2">The sequence shown here is derived from an EMBL/GenBank/DDBJ whole genome shotgun (WGS) entry which is preliminary data.</text>
</comment>
<protein>
    <submittedName>
        <fullName evidence="2">Uncharacterized protein</fullName>
    </submittedName>
</protein>
<gene>
    <name evidence="2" type="ORF">PLOB_00031681</name>
</gene>
<evidence type="ECO:0000313" key="2">
    <source>
        <dbReference type="EMBL" id="CAH3184912.1"/>
    </source>
</evidence>
<organism evidence="2 3">
    <name type="scientific">Porites lobata</name>
    <dbReference type="NCBI Taxonomy" id="104759"/>
    <lineage>
        <taxon>Eukaryota</taxon>
        <taxon>Metazoa</taxon>
        <taxon>Cnidaria</taxon>
        <taxon>Anthozoa</taxon>
        <taxon>Hexacorallia</taxon>
        <taxon>Scleractinia</taxon>
        <taxon>Fungiina</taxon>
        <taxon>Poritidae</taxon>
        <taxon>Porites</taxon>
    </lineage>
</organism>
<name>A0ABN8RZL5_9CNID</name>
<evidence type="ECO:0000313" key="3">
    <source>
        <dbReference type="Proteomes" id="UP001159405"/>
    </source>
</evidence>
<keyword evidence="3" id="KW-1185">Reference proteome</keyword>
<accession>A0ABN8RZL5</accession>
<sequence>MDPSELRRVELLHSPSDTDESRQWYVLDAKICGVKPNTFLSSSPLVRNFPGEFTTVQLSELKNGGSFDRRHIQHSKVAIATLFGVVSAILRQKFKEGKAEQYRWLVDAINSLKIGKLETETSDIRLESSGADFRDQLKAASDVASAIERENEGLKAHLDRAQRQLESLSEDVKKLKQLIESEQRPETNKTEGDAKEEKIADQDVWTSISDVCDKFQIYLADVIANEKCRPQVARVLSDIAEKIRSNSSSPLQALETILGDSSVKFLQSLRVPDWTLLYFKLQSRIPDQAWQTLLNISKLGRTGAKTDIPILLNKNQIKALRQMIFGVVKKALGISPLPDGAPHGYLVNLSSTVAWAGREARLHDPDKEDLDVNLKLDGRPFCGRHQVLFGIVPIDVEHASSESCKSVYPVAVANCQENR</sequence>
<feature type="coiled-coil region" evidence="1">
    <location>
        <begin position="144"/>
        <end position="178"/>
    </location>
</feature>
<reference evidence="2 3" key="1">
    <citation type="submission" date="2022-05" db="EMBL/GenBank/DDBJ databases">
        <authorList>
            <consortium name="Genoscope - CEA"/>
            <person name="William W."/>
        </authorList>
    </citation>
    <scope>NUCLEOTIDE SEQUENCE [LARGE SCALE GENOMIC DNA]</scope>
</reference>
<keyword evidence="1" id="KW-0175">Coiled coil</keyword>
<proteinExistence type="predicted"/>